<dbReference type="InterPro" id="IPR011992">
    <property type="entry name" value="EF-hand-dom_pair"/>
</dbReference>
<dbReference type="KEGG" id="pwu:A8O14_05090"/>
<organism evidence="3 4">
    <name type="scientific">Polynucleobacter wuianus</name>
    <dbReference type="NCBI Taxonomy" id="1743168"/>
    <lineage>
        <taxon>Bacteria</taxon>
        <taxon>Pseudomonadati</taxon>
        <taxon>Pseudomonadota</taxon>
        <taxon>Betaproteobacteria</taxon>
        <taxon>Burkholderiales</taxon>
        <taxon>Burkholderiaceae</taxon>
        <taxon>Polynucleobacter</taxon>
    </lineage>
</organism>
<evidence type="ECO:0000256" key="1">
    <source>
        <dbReference type="SAM" id="SignalP"/>
    </source>
</evidence>
<dbReference type="OrthoDB" id="5461251at2"/>
<dbReference type="EMBL" id="CP015922">
    <property type="protein sequence ID" value="ANI99519.1"/>
    <property type="molecule type" value="Genomic_DNA"/>
</dbReference>
<accession>A0A191UES6</accession>
<dbReference type="PROSITE" id="PS50222">
    <property type="entry name" value="EF_HAND_2"/>
    <property type="match status" value="1"/>
</dbReference>
<feature type="chain" id="PRO_5008248093" description="EF-hand domain-containing protein" evidence="1">
    <location>
        <begin position="24"/>
        <end position="85"/>
    </location>
</feature>
<dbReference type="Gene3D" id="1.10.238.10">
    <property type="entry name" value="EF-hand"/>
    <property type="match status" value="1"/>
</dbReference>
<keyword evidence="4" id="KW-1185">Reference proteome</keyword>
<protein>
    <recommendedName>
        <fullName evidence="2">EF-hand domain-containing protein</fullName>
    </recommendedName>
</protein>
<feature type="signal peptide" evidence="1">
    <location>
        <begin position="1"/>
        <end position="23"/>
    </location>
</feature>
<dbReference type="SUPFAM" id="SSF47473">
    <property type="entry name" value="EF-hand"/>
    <property type="match status" value="1"/>
</dbReference>
<dbReference type="RefSeq" id="WP_068948532.1">
    <property type="nucleotide sequence ID" value="NZ_CP015922.1"/>
</dbReference>
<dbReference type="AlphaFoldDB" id="A0A191UES6"/>
<proteinExistence type="predicted"/>
<dbReference type="GO" id="GO:0005509">
    <property type="term" value="F:calcium ion binding"/>
    <property type="evidence" value="ECO:0007669"/>
    <property type="project" value="InterPro"/>
</dbReference>
<feature type="domain" description="EF-hand" evidence="2">
    <location>
        <begin position="27"/>
        <end position="62"/>
    </location>
</feature>
<gene>
    <name evidence="3" type="ORF">A8O14_05090</name>
</gene>
<evidence type="ECO:0000259" key="2">
    <source>
        <dbReference type="PROSITE" id="PS50222"/>
    </source>
</evidence>
<dbReference type="STRING" id="1743168.A8O14_05090"/>
<sequence length="85" mass="9314">MKVIFTLLVLTVAILLTPISAIADDATKNQEIAQRFAKCDANHDGKLTKAEAKGCMPRIYDHFSYIDSGNKGYLTVAEIQAVADR</sequence>
<name>A0A191UES6_9BURK</name>
<evidence type="ECO:0000313" key="4">
    <source>
        <dbReference type="Proteomes" id="UP000078463"/>
    </source>
</evidence>
<keyword evidence="1" id="KW-0732">Signal</keyword>
<dbReference type="Proteomes" id="UP000078463">
    <property type="component" value="Chromosome"/>
</dbReference>
<evidence type="ECO:0000313" key="3">
    <source>
        <dbReference type="EMBL" id="ANI99519.1"/>
    </source>
</evidence>
<dbReference type="InterPro" id="IPR002048">
    <property type="entry name" value="EF_hand_dom"/>
</dbReference>
<reference evidence="4" key="1">
    <citation type="submission" date="2016-05" db="EMBL/GenBank/DDBJ databases">
        <title>Polynucleobacter sp. QLW-P1FAT50C-4 genome.</title>
        <authorList>
            <person name="Hahn M.W."/>
        </authorList>
    </citation>
    <scope>NUCLEOTIDE SEQUENCE [LARGE SCALE GENOMIC DNA]</scope>
    <source>
        <strain evidence="4">QLW-P1FAT50C-4</strain>
    </source>
</reference>